<dbReference type="InterPro" id="IPR032466">
    <property type="entry name" value="Metal_Hydrolase"/>
</dbReference>
<dbReference type="CDD" id="cd01298">
    <property type="entry name" value="ATZ_TRZ_like"/>
    <property type="match status" value="1"/>
</dbReference>
<evidence type="ECO:0000313" key="2">
    <source>
        <dbReference type="Proteomes" id="UP001548189"/>
    </source>
</evidence>
<dbReference type="SUPFAM" id="SSF51338">
    <property type="entry name" value="Composite domain of metallo-dependent hydrolases"/>
    <property type="match status" value="1"/>
</dbReference>
<dbReference type="InterPro" id="IPR023512">
    <property type="entry name" value="Deaminase_MtaD/DadD"/>
</dbReference>
<dbReference type="Pfam" id="PF01979">
    <property type="entry name" value="Amidohydro_1"/>
    <property type="match status" value="1"/>
</dbReference>
<dbReference type="InterPro" id="IPR050287">
    <property type="entry name" value="MTA/SAH_deaminase"/>
</dbReference>
<dbReference type="InterPro" id="IPR006680">
    <property type="entry name" value="Amidohydro-rel"/>
</dbReference>
<dbReference type="Gene3D" id="2.30.40.10">
    <property type="entry name" value="Urease, subunit C, domain 1"/>
    <property type="match status" value="1"/>
</dbReference>
<dbReference type="InterPro" id="IPR011059">
    <property type="entry name" value="Metal-dep_hydrolase_composite"/>
</dbReference>
<comment type="caution">
    <text evidence="1">The sequence shown here is derived from an EMBL/GenBank/DDBJ whole genome shotgun (WGS) entry which is preliminary data.</text>
</comment>
<evidence type="ECO:0000313" key="1">
    <source>
        <dbReference type="EMBL" id="MET1253681.1"/>
    </source>
</evidence>
<dbReference type="NCBIfam" id="NF006549">
    <property type="entry name" value="PRK09045.1"/>
    <property type="match status" value="1"/>
</dbReference>
<accession>A0ABV2BP11</accession>
<dbReference type="PANTHER" id="PTHR43794">
    <property type="entry name" value="AMINOHYDROLASE SSNA-RELATED"/>
    <property type="match status" value="1"/>
</dbReference>
<dbReference type="Gene3D" id="3.20.20.140">
    <property type="entry name" value="Metal-dependent hydrolases"/>
    <property type="match status" value="1"/>
</dbReference>
<dbReference type="PANTHER" id="PTHR43794:SF11">
    <property type="entry name" value="AMIDOHYDROLASE-RELATED DOMAIN-CONTAINING PROTEIN"/>
    <property type="match status" value="1"/>
</dbReference>
<name>A0ABV2BP11_9GAMM</name>
<organism evidence="1 2">
    <name type="scientific">Aliikangiella maris</name>
    <dbReference type="NCBI Taxonomy" id="3162458"/>
    <lineage>
        <taxon>Bacteria</taxon>
        <taxon>Pseudomonadati</taxon>
        <taxon>Pseudomonadota</taxon>
        <taxon>Gammaproteobacteria</taxon>
        <taxon>Oceanospirillales</taxon>
        <taxon>Pleioneaceae</taxon>
        <taxon>Aliikangiella</taxon>
    </lineage>
</organism>
<dbReference type="EMBL" id="JBEVCJ010000001">
    <property type="protein sequence ID" value="MET1253681.1"/>
    <property type="molecule type" value="Genomic_DNA"/>
</dbReference>
<sequence>MQQSNSKANIPLILAADWVIPMTATDHWLENHAVIILDQQIIDILPINQLSEKYPQHDITDLSGQVLMPGFINAHCHAAMNLLRGLSDDLPLKDWLEKAIWPVEAKFVDDSFVYQGTQHAIAEMLRGGTTCFQDMYFMPDQAAKAAHESGIRSSVGLIVVDFETSWAKSAQECIDKGLDVFDQFKHSNTVTFNLAPHAPYTVSKNSLEKLAVLSNELNMPLQIHLHETAFEVESFIKENNIRPLARLKEIGLLSPLLNAVHMTQLNEGEIQWLAENGCHIVHCPQSNMKLASGVCPTQQLLDAGVNLAIGTDGAASNNDLDMLDELKSAALLAKLDYLNPTAMTAYQALYAATMGGAKALGLSDITGSLEIGKAADIIAIDLNQIETQPVYNPISQIVYAASRNQVTNVWVNGKHLLKDRQLLSLNESLILNNSKFWQKQIAQSMQNNG</sequence>
<proteinExistence type="inferred from homology"/>
<reference evidence="1 2" key="1">
    <citation type="submission" date="2024-06" db="EMBL/GenBank/DDBJ databases">
        <authorList>
            <person name="Li F."/>
        </authorList>
    </citation>
    <scope>NUCLEOTIDE SEQUENCE [LARGE SCALE GENOMIC DNA]</scope>
    <source>
        <strain evidence="1 2">GXAS 311</strain>
    </source>
</reference>
<dbReference type="GO" id="GO:0016787">
    <property type="term" value="F:hydrolase activity"/>
    <property type="evidence" value="ECO:0007669"/>
    <property type="project" value="UniProtKB-KW"/>
</dbReference>
<dbReference type="SUPFAM" id="SSF51556">
    <property type="entry name" value="Metallo-dependent hydrolases"/>
    <property type="match status" value="1"/>
</dbReference>
<keyword evidence="2" id="KW-1185">Reference proteome</keyword>
<dbReference type="HAMAP" id="MF_01281">
    <property type="entry name" value="MTA_SAH_deamin"/>
    <property type="match status" value="1"/>
</dbReference>
<keyword evidence="1" id="KW-0378">Hydrolase</keyword>
<gene>
    <name evidence="1" type="ORF">ABVT43_00940</name>
</gene>
<protein>
    <submittedName>
        <fullName evidence="1">TRZ/ATZ family hydrolase</fullName>
    </submittedName>
</protein>
<dbReference type="Proteomes" id="UP001548189">
    <property type="component" value="Unassembled WGS sequence"/>
</dbReference>